<evidence type="ECO:0000256" key="1">
    <source>
        <dbReference type="ARBA" id="ARBA00004123"/>
    </source>
</evidence>
<evidence type="ECO:0000259" key="7">
    <source>
        <dbReference type="PROSITE" id="PS50048"/>
    </source>
</evidence>
<dbReference type="InterPro" id="IPR036864">
    <property type="entry name" value="Zn2-C6_fun-type_DNA-bd_sf"/>
</dbReference>
<feature type="compositionally biased region" description="Polar residues" evidence="6">
    <location>
        <begin position="195"/>
        <end position="210"/>
    </location>
</feature>
<name>A0A165FVE7_9BASI</name>
<dbReference type="InterPro" id="IPR001138">
    <property type="entry name" value="Zn2Cys6_DnaBD"/>
</dbReference>
<dbReference type="GO" id="GO:0000981">
    <property type="term" value="F:DNA-binding transcription factor activity, RNA polymerase II-specific"/>
    <property type="evidence" value="ECO:0007669"/>
    <property type="project" value="InterPro"/>
</dbReference>
<feature type="compositionally biased region" description="Low complexity" evidence="6">
    <location>
        <begin position="1"/>
        <end position="25"/>
    </location>
</feature>
<dbReference type="SUPFAM" id="SSF57701">
    <property type="entry name" value="Zn2/Cys6 DNA-binding domain"/>
    <property type="match status" value="1"/>
</dbReference>
<keyword evidence="3" id="KW-0805">Transcription regulation</keyword>
<evidence type="ECO:0000256" key="3">
    <source>
        <dbReference type="ARBA" id="ARBA00023015"/>
    </source>
</evidence>
<dbReference type="InterPro" id="IPR050815">
    <property type="entry name" value="TF_fung"/>
</dbReference>
<feature type="compositionally biased region" description="Low complexity" evidence="6">
    <location>
        <begin position="34"/>
        <end position="44"/>
    </location>
</feature>
<gene>
    <name evidence="8" type="ORF">CALCODRAFT_483322</name>
</gene>
<dbReference type="InParanoid" id="A0A165FVE7"/>
<dbReference type="Pfam" id="PF00172">
    <property type="entry name" value="Zn_clus"/>
    <property type="match status" value="1"/>
</dbReference>
<keyword evidence="4" id="KW-0804">Transcription</keyword>
<keyword evidence="9" id="KW-1185">Reference proteome</keyword>
<dbReference type="EMBL" id="KV423966">
    <property type="protein sequence ID" value="KZT57246.1"/>
    <property type="molecule type" value="Genomic_DNA"/>
</dbReference>
<dbReference type="AlphaFoldDB" id="A0A165FVE7"/>
<comment type="subcellular location">
    <subcellularLocation>
        <location evidence="1">Nucleus</location>
    </subcellularLocation>
</comment>
<dbReference type="PANTHER" id="PTHR47338:SF5">
    <property type="entry name" value="ZN(II)2CYS6 TRANSCRIPTION FACTOR (EUROFUNG)"/>
    <property type="match status" value="1"/>
</dbReference>
<evidence type="ECO:0000256" key="4">
    <source>
        <dbReference type="ARBA" id="ARBA00023163"/>
    </source>
</evidence>
<feature type="region of interest" description="Disordered" evidence="6">
    <location>
        <begin position="188"/>
        <end position="295"/>
    </location>
</feature>
<feature type="region of interest" description="Disordered" evidence="6">
    <location>
        <begin position="126"/>
        <end position="174"/>
    </location>
</feature>
<protein>
    <recommendedName>
        <fullName evidence="7">Zn(2)-C6 fungal-type domain-containing protein</fullName>
    </recommendedName>
</protein>
<feature type="region of interest" description="Disordered" evidence="6">
    <location>
        <begin position="1"/>
        <end position="101"/>
    </location>
</feature>
<keyword evidence="2" id="KW-0479">Metal-binding</keyword>
<evidence type="ECO:0000256" key="5">
    <source>
        <dbReference type="ARBA" id="ARBA00023242"/>
    </source>
</evidence>
<dbReference type="GO" id="GO:0008270">
    <property type="term" value="F:zinc ion binding"/>
    <property type="evidence" value="ECO:0007669"/>
    <property type="project" value="InterPro"/>
</dbReference>
<feature type="compositionally biased region" description="Pro residues" evidence="6">
    <location>
        <begin position="263"/>
        <end position="295"/>
    </location>
</feature>
<dbReference type="CDD" id="cd00067">
    <property type="entry name" value="GAL4"/>
    <property type="match status" value="1"/>
</dbReference>
<accession>A0A165FVE7</accession>
<reference evidence="8 9" key="1">
    <citation type="journal article" date="2016" name="Mol. Biol. Evol.">
        <title>Comparative Genomics of Early-Diverging Mushroom-Forming Fungi Provides Insights into the Origins of Lignocellulose Decay Capabilities.</title>
        <authorList>
            <person name="Nagy L.G."/>
            <person name="Riley R."/>
            <person name="Tritt A."/>
            <person name="Adam C."/>
            <person name="Daum C."/>
            <person name="Floudas D."/>
            <person name="Sun H."/>
            <person name="Yadav J.S."/>
            <person name="Pangilinan J."/>
            <person name="Larsson K.H."/>
            <person name="Matsuura K."/>
            <person name="Barry K."/>
            <person name="Labutti K."/>
            <person name="Kuo R."/>
            <person name="Ohm R.A."/>
            <person name="Bhattacharya S.S."/>
            <person name="Shirouzu T."/>
            <person name="Yoshinaga Y."/>
            <person name="Martin F.M."/>
            <person name="Grigoriev I.V."/>
            <person name="Hibbett D.S."/>
        </authorList>
    </citation>
    <scope>NUCLEOTIDE SEQUENCE [LARGE SCALE GENOMIC DNA]</scope>
    <source>
        <strain evidence="8 9">HHB12733</strain>
    </source>
</reference>
<dbReference type="PROSITE" id="PS00463">
    <property type="entry name" value="ZN2_CY6_FUNGAL_1"/>
    <property type="match status" value="1"/>
</dbReference>
<feature type="domain" description="Zn(2)-C6 fungal-type" evidence="7">
    <location>
        <begin position="176"/>
        <end position="206"/>
    </location>
</feature>
<evidence type="ECO:0000256" key="6">
    <source>
        <dbReference type="SAM" id="MobiDB-lite"/>
    </source>
</evidence>
<dbReference type="SMART" id="SM00066">
    <property type="entry name" value="GAL4"/>
    <property type="match status" value="1"/>
</dbReference>
<sequence>MASFPSSDDPSSFDPSMNFHPPGDAQQGGGGSHGPTQQGQPGAAADRRDPRADAPPPGHYPVHPSLFQPPPGYPAYGDPSRRLSGYGPGPDARDHLPPGLMPMYPGYPPAMHHGWPLDMYGRPQPMPPPDYRAGDPRTAMLRMPGSAGKGRDSMGMPGDESMEKESKKPQKKTEVACDFCRTRKLKCDGVHPQCGQCSQRDQSCHYQTGPPNRRGPGKKNRMGSIGSDSPGGPGPVSPRQRASNSSKKKSSGNMETMILDLGGPPPPPPGVMGVMGPPPGYPLPYPAPPPPGPPQ</sequence>
<dbReference type="PANTHER" id="PTHR47338">
    <property type="entry name" value="ZN(II)2CYS6 TRANSCRIPTION FACTOR (EUROFUNG)-RELATED"/>
    <property type="match status" value="1"/>
</dbReference>
<dbReference type="OrthoDB" id="39175at2759"/>
<dbReference type="STRING" id="1353952.A0A165FVE7"/>
<dbReference type="PROSITE" id="PS50048">
    <property type="entry name" value="ZN2_CY6_FUNGAL_2"/>
    <property type="match status" value="1"/>
</dbReference>
<dbReference type="Gene3D" id="4.10.240.10">
    <property type="entry name" value="Zn(2)-C6 fungal-type DNA-binding domain"/>
    <property type="match status" value="1"/>
</dbReference>
<dbReference type="Proteomes" id="UP000076842">
    <property type="component" value="Unassembled WGS sequence"/>
</dbReference>
<organism evidence="8 9">
    <name type="scientific">Calocera cornea HHB12733</name>
    <dbReference type="NCBI Taxonomy" id="1353952"/>
    <lineage>
        <taxon>Eukaryota</taxon>
        <taxon>Fungi</taxon>
        <taxon>Dikarya</taxon>
        <taxon>Basidiomycota</taxon>
        <taxon>Agaricomycotina</taxon>
        <taxon>Dacrymycetes</taxon>
        <taxon>Dacrymycetales</taxon>
        <taxon>Dacrymycetaceae</taxon>
        <taxon>Calocera</taxon>
    </lineage>
</organism>
<feature type="compositionally biased region" description="Basic and acidic residues" evidence="6">
    <location>
        <begin position="161"/>
        <end position="174"/>
    </location>
</feature>
<dbReference type="GO" id="GO:0005634">
    <property type="term" value="C:nucleus"/>
    <property type="evidence" value="ECO:0007669"/>
    <property type="project" value="UniProtKB-SubCell"/>
</dbReference>
<keyword evidence="5" id="KW-0539">Nucleus</keyword>
<evidence type="ECO:0000256" key="2">
    <source>
        <dbReference type="ARBA" id="ARBA00022723"/>
    </source>
</evidence>
<evidence type="ECO:0000313" key="9">
    <source>
        <dbReference type="Proteomes" id="UP000076842"/>
    </source>
</evidence>
<proteinExistence type="predicted"/>
<evidence type="ECO:0000313" key="8">
    <source>
        <dbReference type="EMBL" id="KZT57246.1"/>
    </source>
</evidence>